<feature type="region of interest" description="Disordered" evidence="1">
    <location>
        <begin position="298"/>
        <end position="320"/>
    </location>
</feature>
<dbReference type="InterPro" id="IPR002109">
    <property type="entry name" value="Glutaredoxin"/>
</dbReference>
<organism evidence="3 4">
    <name type="scientific">Marchantia polymorpha subsp. ruderalis</name>
    <dbReference type="NCBI Taxonomy" id="1480154"/>
    <lineage>
        <taxon>Eukaryota</taxon>
        <taxon>Viridiplantae</taxon>
        <taxon>Streptophyta</taxon>
        <taxon>Embryophyta</taxon>
        <taxon>Marchantiophyta</taxon>
        <taxon>Marchantiopsida</taxon>
        <taxon>Marchantiidae</taxon>
        <taxon>Marchantiales</taxon>
        <taxon>Marchantiaceae</taxon>
        <taxon>Marchantia</taxon>
    </lineage>
</organism>
<feature type="compositionally biased region" description="Basic residues" evidence="1">
    <location>
        <begin position="1"/>
        <end position="11"/>
    </location>
</feature>
<dbReference type="Pfam" id="PF00462">
    <property type="entry name" value="Glutaredoxin"/>
    <property type="match status" value="1"/>
</dbReference>
<dbReference type="PROSITE" id="PS51354">
    <property type="entry name" value="GLUTAREDOXIN_2"/>
    <property type="match status" value="1"/>
</dbReference>
<dbReference type="InterPro" id="IPR036249">
    <property type="entry name" value="Thioredoxin-like_sf"/>
</dbReference>
<dbReference type="CDD" id="cd03031">
    <property type="entry name" value="GRX_GRX_like"/>
    <property type="match status" value="1"/>
</dbReference>
<name>A0A176VFE2_MARPO</name>
<evidence type="ECO:0000313" key="3">
    <source>
        <dbReference type="EMBL" id="OAE18645.1"/>
    </source>
</evidence>
<dbReference type="PANTHER" id="PTHR45669:SF7">
    <property type="entry name" value="F1N19.7"/>
    <property type="match status" value="1"/>
</dbReference>
<feature type="region of interest" description="Disordered" evidence="1">
    <location>
        <begin position="332"/>
        <end position="372"/>
    </location>
</feature>
<evidence type="ECO:0000259" key="2">
    <source>
        <dbReference type="Pfam" id="PF00462"/>
    </source>
</evidence>
<feature type="region of interest" description="Disordered" evidence="1">
    <location>
        <begin position="164"/>
        <end position="191"/>
    </location>
</feature>
<proteinExistence type="predicted"/>
<dbReference type="AlphaFoldDB" id="A0A176VFE2"/>
<feature type="region of interest" description="Disordered" evidence="1">
    <location>
        <begin position="398"/>
        <end position="418"/>
    </location>
</feature>
<dbReference type="SUPFAM" id="SSF52833">
    <property type="entry name" value="Thioredoxin-like"/>
    <property type="match status" value="1"/>
</dbReference>
<feature type="domain" description="Glutaredoxin" evidence="2">
    <location>
        <begin position="482"/>
        <end position="547"/>
    </location>
</feature>
<feature type="region of interest" description="Disordered" evidence="1">
    <location>
        <begin position="1"/>
        <end position="38"/>
    </location>
</feature>
<dbReference type="PANTHER" id="PTHR45669">
    <property type="entry name" value="GLUTAREDOXIN DOMAIN-CONTAINING CYSTEINE-RICH PROTEIN CG12206-RELATED"/>
    <property type="match status" value="1"/>
</dbReference>
<evidence type="ECO:0000313" key="4">
    <source>
        <dbReference type="Proteomes" id="UP000077202"/>
    </source>
</evidence>
<dbReference type="EMBL" id="LVLJ01004027">
    <property type="protein sequence ID" value="OAE18645.1"/>
    <property type="molecule type" value="Genomic_DNA"/>
</dbReference>
<feature type="compositionally biased region" description="Low complexity" evidence="1">
    <location>
        <begin position="341"/>
        <end position="356"/>
    </location>
</feature>
<dbReference type="Pfam" id="PF23733">
    <property type="entry name" value="GRXCR1-2_C"/>
    <property type="match status" value="1"/>
</dbReference>
<protein>
    <recommendedName>
        <fullName evidence="2">Glutaredoxin domain-containing protein</fullName>
    </recommendedName>
</protein>
<dbReference type="Gene3D" id="3.40.30.10">
    <property type="entry name" value="Glutaredoxin"/>
    <property type="match status" value="1"/>
</dbReference>
<sequence length="722" mass="77161">MGNTMGKKRKMGGSLSSKRFGGPDVHAKKDGLSPLGRSYSMPLHAKPKSDNYHVVALTSSTYGILKVDATKDLDDARTPVGKSRLKEGSGIEGLEQLKDLDTAAGGISMPWSEVEEILNRMKPIKGGPTKESEKERLVTVTEEVLGEPETINMWELMEGLDDDARSPSPLYTSPLNLQPVLPAPPKKGRSLESSLSFSAVHSVTEVDAPTLKAAIHAEAAAEQAWKPPQSTENTVAGRIHAPALSSRPGSGKENAEPVKPLVRDAAAAFTLTTEKQVPVGISSKGGVSAIVNALNNRSAAGSKPQQQQQTDTRKALSNSVATPEAIDVAASQDPTSLGLEPQSSYTSPFSFQTTSSDDSDDHLPPGSPLFDPELLASFEKAMEEVSEDEWYAVRRSDADVASTSGSSSDGEGPNGRIANGKISSVVVEASPLARNPESDANSRKMFSKVAPFEFEKKRPVAQVDPLLKFERKCPPGGEGRVVLYFTSLRGIRKTFEDCSHMKMIIKGFNVAIDERDVSIHAEFREELRELQGKMVPVPRLYIKGHYIGGAEEVSLLHEDGTLAKLLEGLPHQTSWEQCDGCGGVRFVPCSECSGSCKALCVAQLACWSRIVSNAHNSSSVPRCDALPLFAFETPDARSALPPGQPALSANCPAFLSPLSRTQKAGCTILHMFAGSMLQNRCGPGHKGGACLEACPGRVKSGGCTARANFSRNLTSDLASQEE</sequence>
<keyword evidence="4" id="KW-1185">Reference proteome</keyword>
<reference evidence="3" key="1">
    <citation type="submission" date="2016-03" db="EMBL/GenBank/DDBJ databases">
        <title>Mechanisms controlling the formation of the plant cell surface in tip-growing cells are functionally conserved among land plants.</title>
        <authorList>
            <person name="Honkanen S."/>
            <person name="Jones V.A."/>
            <person name="Morieri G."/>
            <person name="Champion C."/>
            <person name="Hetherington A.J."/>
            <person name="Kelly S."/>
            <person name="Saint-Marcoux D."/>
            <person name="Proust H."/>
            <person name="Prescott H."/>
            <person name="Dolan L."/>
        </authorList>
    </citation>
    <scope>NUCLEOTIDE SEQUENCE [LARGE SCALE GENOMIC DNA]</scope>
    <source>
        <tissue evidence="3">Whole gametophyte</tissue>
    </source>
</reference>
<comment type="caution">
    <text evidence="3">The sequence shown here is derived from an EMBL/GenBank/DDBJ whole genome shotgun (WGS) entry which is preliminary data.</text>
</comment>
<evidence type="ECO:0000256" key="1">
    <source>
        <dbReference type="SAM" id="MobiDB-lite"/>
    </source>
</evidence>
<dbReference type="Proteomes" id="UP000077202">
    <property type="component" value="Unassembled WGS sequence"/>
</dbReference>
<accession>A0A176VFE2</accession>
<gene>
    <name evidence="3" type="ORF">AXG93_3810s1140</name>
</gene>